<proteinExistence type="predicted"/>
<protein>
    <submittedName>
        <fullName evidence="3">DUF2089 domain-containing protein</fullName>
    </submittedName>
</protein>
<dbReference type="InterPro" id="IPR053957">
    <property type="entry name" value="DUF2089_Zn_ribbon"/>
</dbReference>
<comment type="caution">
    <text evidence="3">The sequence shown here is derived from an EMBL/GenBank/DDBJ whole genome shotgun (WGS) entry which is preliminary data.</text>
</comment>
<evidence type="ECO:0000259" key="1">
    <source>
        <dbReference type="Pfam" id="PF09862"/>
    </source>
</evidence>
<dbReference type="Pfam" id="PF22747">
    <property type="entry name" value="Zn_ribbon_DUF2089"/>
    <property type="match status" value="1"/>
</dbReference>
<dbReference type="RefSeq" id="WP_101729826.1">
    <property type="nucleotide sequence ID" value="NZ_JABBPK010000001.1"/>
</dbReference>
<evidence type="ECO:0000259" key="2">
    <source>
        <dbReference type="Pfam" id="PF22747"/>
    </source>
</evidence>
<organism evidence="3 4">
    <name type="scientific">Niallia alba</name>
    <dbReference type="NCBI Taxonomy" id="2729105"/>
    <lineage>
        <taxon>Bacteria</taxon>
        <taxon>Bacillati</taxon>
        <taxon>Bacillota</taxon>
        <taxon>Bacilli</taxon>
        <taxon>Bacillales</taxon>
        <taxon>Bacillaceae</taxon>
        <taxon>Niallia</taxon>
    </lineage>
</organism>
<gene>
    <name evidence="3" type="ORF">HHU08_22265</name>
</gene>
<evidence type="ECO:0000313" key="3">
    <source>
        <dbReference type="EMBL" id="NMO79657.1"/>
    </source>
</evidence>
<evidence type="ECO:0000313" key="4">
    <source>
        <dbReference type="Proteomes" id="UP000588491"/>
    </source>
</evidence>
<dbReference type="InterPro" id="IPR018658">
    <property type="entry name" value="DUF2089"/>
</dbReference>
<sequence length="128" mass="14891">MNYPVINDCPVCHHELHVTKLECSHCHTTIENRFHLSKWHSFSDEQMHFIETFILSRGSIKEVEKKLGISYPTVRGKLDDIIRIMTGEGEETERQPSKISTERKADILEKLENNEITAEEAIQLMKNI</sequence>
<dbReference type="Proteomes" id="UP000588491">
    <property type="component" value="Unassembled WGS sequence"/>
</dbReference>
<feature type="domain" description="DUF2089" evidence="2">
    <location>
        <begin position="9"/>
        <end position="38"/>
    </location>
</feature>
<dbReference type="EMBL" id="JABBPK010000001">
    <property type="protein sequence ID" value="NMO79657.1"/>
    <property type="molecule type" value="Genomic_DNA"/>
</dbReference>
<dbReference type="Pfam" id="PF09862">
    <property type="entry name" value="DUF2089"/>
    <property type="match status" value="1"/>
</dbReference>
<keyword evidence="4" id="KW-1185">Reference proteome</keyword>
<feature type="domain" description="DUF2089" evidence="1">
    <location>
        <begin position="43"/>
        <end position="86"/>
    </location>
</feature>
<accession>A0A7Y0KCB4</accession>
<name>A0A7Y0KCB4_9BACI</name>
<dbReference type="AlphaFoldDB" id="A0A7Y0KCB4"/>
<reference evidence="3 4" key="1">
    <citation type="submission" date="2020-04" db="EMBL/GenBank/DDBJ databases">
        <title>Bacillus sp. UniB3 isolated from commercial digestive syrup.</title>
        <authorList>
            <person name="Thorat V."/>
            <person name="Kirdat K."/>
            <person name="Tiwarekar B."/>
            <person name="Yadav A."/>
        </authorList>
    </citation>
    <scope>NUCLEOTIDE SEQUENCE [LARGE SCALE GENOMIC DNA]</scope>
    <source>
        <strain evidence="3 4">UniB3</strain>
    </source>
</reference>